<keyword evidence="3" id="KW-1185">Reference proteome</keyword>
<accession>A0A1V8MAP3</accession>
<dbReference type="RefSeq" id="WP_080523177.1">
    <property type="nucleotide sequence ID" value="NZ_LPUF01000001.1"/>
</dbReference>
<dbReference type="OrthoDB" id="9814067at2"/>
<evidence type="ECO:0000256" key="1">
    <source>
        <dbReference type="SAM" id="MobiDB-lite"/>
    </source>
</evidence>
<reference evidence="2 3" key="1">
    <citation type="submission" date="2015-12" db="EMBL/GenBank/DDBJ databases">
        <authorList>
            <person name="Shamseldin A."/>
            <person name="Moawad H."/>
            <person name="Abd El-Rahim W.M."/>
            <person name="Sadowsky M.J."/>
        </authorList>
    </citation>
    <scope>NUCLEOTIDE SEQUENCE [LARGE SCALE GENOMIC DNA]</scope>
    <source>
        <strain evidence="2 3">WF1</strain>
    </source>
</reference>
<proteinExistence type="predicted"/>
<dbReference type="Proteomes" id="UP000191980">
    <property type="component" value="Unassembled WGS sequence"/>
</dbReference>
<evidence type="ECO:0008006" key="4">
    <source>
        <dbReference type="Google" id="ProtNLM"/>
    </source>
</evidence>
<dbReference type="AlphaFoldDB" id="A0A1V8MAP3"/>
<dbReference type="STRING" id="1420851.AU255_12420"/>
<dbReference type="EMBL" id="LPUF01000001">
    <property type="protein sequence ID" value="OQK18578.1"/>
    <property type="molecule type" value="Genomic_DNA"/>
</dbReference>
<gene>
    <name evidence="2" type="ORF">AU255_12420</name>
</gene>
<sequence>MVYQPEDYPWSSYHANALGKEDKMLVAHNAYQVLGKDHEERYTHYRALFKHHPSEQELDEIREATNKAWVFGNDKFREQIEKLTGRQASPKSKGGDRKSTNYKKN</sequence>
<evidence type="ECO:0000313" key="2">
    <source>
        <dbReference type="EMBL" id="OQK18578.1"/>
    </source>
</evidence>
<protein>
    <recommendedName>
        <fullName evidence="4">Transposase</fullName>
    </recommendedName>
</protein>
<name>A0A1V8MAP3_9GAMM</name>
<comment type="caution">
    <text evidence="2">The sequence shown here is derived from an EMBL/GenBank/DDBJ whole genome shotgun (WGS) entry which is preliminary data.</text>
</comment>
<evidence type="ECO:0000313" key="3">
    <source>
        <dbReference type="Proteomes" id="UP000191980"/>
    </source>
</evidence>
<organism evidence="2 3">
    <name type="scientific">Methyloprofundus sedimenti</name>
    <dbReference type="NCBI Taxonomy" id="1420851"/>
    <lineage>
        <taxon>Bacteria</taxon>
        <taxon>Pseudomonadati</taxon>
        <taxon>Pseudomonadota</taxon>
        <taxon>Gammaproteobacteria</taxon>
        <taxon>Methylococcales</taxon>
        <taxon>Methylococcaceae</taxon>
        <taxon>Methyloprofundus</taxon>
    </lineage>
</organism>
<feature type="region of interest" description="Disordered" evidence="1">
    <location>
        <begin position="82"/>
        <end position="105"/>
    </location>
</feature>